<dbReference type="OrthoDB" id="9773478at2"/>
<name>A0A2Z4XWZ1_9GAMM</name>
<dbReference type="Proteomes" id="UP000251120">
    <property type="component" value="Chromosome"/>
</dbReference>
<reference evidence="2 4" key="2">
    <citation type="submission" date="2019-08" db="EMBL/GenBank/DDBJ databases">
        <title>Complete genome sequences of Francisella adeliensis (FSC1325 and FSC1326).</title>
        <authorList>
            <person name="Ohrman C."/>
            <person name="Uneklint I."/>
            <person name="Vallesi A."/>
            <person name="Karlsson L."/>
            <person name="Sjodin A."/>
        </authorList>
    </citation>
    <scope>NUCLEOTIDE SEQUENCE [LARGE SCALE GENOMIC DNA]</scope>
    <source>
        <strain evidence="2 4">FSC1325</strain>
    </source>
</reference>
<dbReference type="AlphaFoldDB" id="A0A2Z4XWZ1"/>
<dbReference type="InterPro" id="IPR005501">
    <property type="entry name" value="LamB/YcsF/PxpA-like"/>
</dbReference>
<evidence type="ECO:0000313" key="3">
    <source>
        <dbReference type="Proteomes" id="UP000251120"/>
    </source>
</evidence>
<dbReference type="Pfam" id="PF03746">
    <property type="entry name" value="LamB_YcsF"/>
    <property type="match status" value="1"/>
</dbReference>
<sequence length="231" mass="25692">MLLVNCDLGERGVAHPIDDQLIKYIDIANIACGGHAGDQQSVDYYVELCKLNSVKVTAHISYPDKENFGRKVISIDDDKLLKSFDEQFALFTGIKAIKPHGALNNELNKNSKLSELFVAWCVKNNVEELLASPFGIVAKYARSKGIKIVKESFVERGYMLDENSNPVLIPRGMANDEIETVSESVEQYNQLKNGYINIDGKKKEFDSETVCIHSDSAIALELAQALDSYRG</sequence>
<dbReference type="Proteomes" id="UP000681131">
    <property type="component" value="Chromosome"/>
</dbReference>
<proteinExistence type="predicted"/>
<dbReference type="PANTHER" id="PTHR30292">
    <property type="entry name" value="UNCHARACTERIZED PROTEIN YBGL-RELATED"/>
    <property type="match status" value="1"/>
</dbReference>
<reference evidence="1 3" key="1">
    <citation type="submission" date="2017-06" db="EMBL/GenBank/DDBJ databases">
        <title>Complete genome of Francisella adeliensis.</title>
        <authorList>
            <person name="Vallesi A."/>
            <person name="Sjodin A."/>
        </authorList>
    </citation>
    <scope>NUCLEOTIDE SEQUENCE [LARGE SCALE GENOMIC DNA]</scope>
    <source>
        <strain evidence="1 3">FDC440</strain>
    </source>
</reference>
<accession>A0A2Z4XWZ1</accession>
<dbReference type="SUPFAM" id="SSF88713">
    <property type="entry name" value="Glycoside hydrolase/deacetylase"/>
    <property type="match status" value="1"/>
</dbReference>
<dbReference type="EMBL" id="CP043424">
    <property type="protein sequence ID" value="QIW11150.1"/>
    <property type="molecule type" value="Genomic_DNA"/>
</dbReference>
<evidence type="ECO:0000313" key="4">
    <source>
        <dbReference type="Proteomes" id="UP000681131"/>
    </source>
</evidence>
<dbReference type="Gene3D" id="3.20.20.370">
    <property type="entry name" value="Glycoside hydrolase/deacetylase"/>
    <property type="match status" value="1"/>
</dbReference>
<evidence type="ECO:0000313" key="1">
    <source>
        <dbReference type="EMBL" id="AXA32925.1"/>
    </source>
</evidence>
<dbReference type="GO" id="GO:0005975">
    <property type="term" value="P:carbohydrate metabolic process"/>
    <property type="evidence" value="ECO:0007669"/>
    <property type="project" value="InterPro"/>
</dbReference>
<evidence type="ECO:0000313" key="2">
    <source>
        <dbReference type="EMBL" id="QIW11150.1"/>
    </source>
</evidence>
<keyword evidence="4" id="KW-1185">Reference proteome</keyword>
<dbReference type="PANTHER" id="PTHR30292:SF0">
    <property type="entry name" value="5-OXOPROLINASE SUBUNIT A"/>
    <property type="match status" value="1"/>
</dbReference>
<dbReference type="RefSeq" id="WP_112869102.1">
    <property type="nucleotide sequence ID" value="NZ_CP021781.1"/>
</dbReference>
<dbReference type="KEGG" id="fad:CDH04_00140"/>
<organism evidence="1 3">
    <name type="scientific">Francisella adeliensis</name>
    <dbReference type="NCBI Taxonomy" id="2007306"/>
    <lineage>
        <taxon>Bacteria</taxon>
        <taxon>Pseudomonadati</taxon>
        <taxon>Pseudomonadota</taxon>
        <taxon>Gammaproteobacteria</taxon>
        <taxon>Thiotrichales</taxon>
        <taxon>Francisellaceae</taxon>
        <taxon>Francisella</taxon>
    </lineage>
</organism>
<gene>
    <name evidence="1" type="ORF">CDH04_00140</name>
    <name evidence="2" type="ORF">FZC43_00140</name>
</gene>
<dbReference type="EMBL" id="CP021781">
    <property type="protein sequence ID" value="AXA32925.1"/>
    <property type="molecule type" value="Genomic_DNA"/>
</dbReference>
<dbReference type="InterPro" id="IPR011330">
    <property type="entry name" value="Glyco_hydro/deAcase_b/a-brl"/>
</dbReference>
<protein>
    <submittedName>
        <fullName evidence="1">Lactam utilization protein LamB</fullName>
    </submittedName>
    <submittedName>
        <fullName evidence="2">LamB/YcsF family protein</fullName>
    </submittedName>
</protein>
<dbReference type="NCBIfam" id="NF003816">
    <property type="entry name" value="PRK05406.1-5"/>
    <property type="match status" value="1"/>
</dbReference>